<proteinExistence type="inferred from homology"/>
<dbReference type="InterPro" id="IPR002052">
    <property type="entry name" value="DNA_methylase_N6_adenine_CS"/>
</dbReference>
<evidence type="ECO:0000256" key="5">
    <source>
        <dbReference type="ARBA" id="ARBA00022691"/>
    </source>
</evidence>
<comment type="catalytic activity">
    <reaction evidence="6">
        <text>a 2'-deoxyadenosine in DNA + S-adenosyl-L-methionine = an N(6)-methyl-2'-deoxyadenosine in DNA + S-adenosyl-L-homocysteine + H(+)</text>
        <dbReference type="Rhea" id="RHEA:15197"/>
        <dbReference type="Rhea" id="RHEA-COMP:12418"/>
        <dbReference type="Rhea" id="RHEA-COMP:12419"/>
        <dbReference type="ChEBI" id="CHEBI:15378"/>
        <dbReference type="ChEBI" id="CHEBI:57856"/>
        <dbReference type="ChEBI" id="CHEBI:59789"/>
        <dbReference type="ChEBI" id="CHEBI:90615"/>
        <dbReference type="ChEBI" id="CHEBI:90616"/>
        <dbReference type="EC" id="2.1.1.72"/>
    </reaction>
</comment>
<dbReference type="OrthoDB" id="9805629at2"/>
<keyword evidence="5" id="KW-0949">S-adenosyl-L-methionine</keyword>
<dbReference type="Gene3D" id="3.40.50.150">
    <property type="entry name" value="Vaccinia Virus protein VP39"/>
    <property type="match status" value="1"/>
</dbReference>
<dbReference type="InterPro" id="IPR023095">
    <property type="entry name" value="Ade_MeTrfase_dom_2"/>
</dbReference>
<dbReference type="Gene3D" id="1.10.1020.10">
    <property type="entry name" value="Adenine-specific Methyltransferase, Domain 2"/>
    <property type="match status" value="1"/>
</dbReference>
<dbReference type="PANTHER" id="PTHR30481">
    <property type="entry name" value="DNA ADENINE METHYLASE"/>
    <property type="match status" value="1"/>
</dbReference>
<dbReference type="AlphaFoldDB" id="N1VQD8"/>
<dbReference type="RefSeq" id="WP_002974774.1">
    <property type="nucleotide sequence ID" value="NZ_AOGW02000012.1"/>
</dbReference>
<dbReference type="STRING" id="1257025.LEP1GSC203_0313"/>
<dbReference type="GO" id="GO:0032259">
    <property type="term" value="P:methylation"/>
    <property type="evidence" value="ECO:0007669"/>
    <property type="project" value="UniProtKB-KW"/>
</dbReference>
<dbReference type="InterPro" id="IPR029063">
    <property type="entry name" value="SAM-dependent_MTases_sf"/>
</dbReference>
<evidence type="ECO:0000256" key="2">
    <source>
        <dbReference type="ARBA" id="ARBA00011900"/>
    </source>
</evidence>
<protein>
    <recommendedName>
        <fullName evidence="2">site-specific DNA-methyltransferase (adenine-specific)</fullName>
        <ecNumber evidence="2">2.1.1.72</ecNumber>
    </recommendedName>
</protein>
<reference evidence="7" key="1">
    <citation type="submission" date="2013-03" db="EMBL/GenBank/DDBJ databases">
        <authorList>
            <person name="Harkins D.M."/>
            <person name="Durkin A.S."/>
            <person name="Brinkac L.M."/>
            <person name="Haft D.H."/>
            <person name="Selengut J.D."/>
            <person name="Sanka R."/>
            <person name="DePew J."/>
            <person name="Purushe J."/>
            <person name="Hartskeerl R.A."/>
            <person name="Ahmed A."/>
            <person name="van der Linden H."/>
            <person name="Goris M.G.A."/>
            <person name="Vinetz J.M."/>
            <person name="Sutton G.G."/>
            <person name="Nierman W.C."/>
            <person name="Fouts D.E."/>
        </authorList>
    </citation>
    <scope>NUCLEOTIDE SEQUENCE [LARGE SCALE GENOMIC DNA]</scope>
    <source>
        <strain evidence="7">LT 11-33</strain>
    </source>
</reference>
<dbReference type="InterPro" id="IPR012263">
    <property type="entry name" value="M_m6A_EcoRV"/>
</dbReference>
<dbReference type="PROSITE" id="PS00092">
    <property type="entry name" value="N6_MTASE"/>
    <property type="match status" value="1"/>
</dbReference>
<dbReference type="PIRSF" id="PIRSF000398">
    <property type="entry name" value="M_m6A_EcoRV"/>
    <property type="match status" value="1"/>
</dbReference>
<keyword evidence="3 7" id="KW-0489">Methyltransferase</keyword>
<evidence type="ECO:0000256" key="4">
    <source>
        <dbReference type="ARBA" id="ARBA00022679"/>
    </source>
</evidence>
<dbReference type="GO" id="GO:0043565">
    <property type="term" value="F:sequence-specific DNA binding"/>
    <property type="evidence" value="ECO:0007669"/>
    <property type="project" value="TreeGrafter"/>
</dbReference>
<dbReference type="GO" id="GO:1904047">
    <property type="term" value="F:S-adenosyl-L-methionine binding"/>
    <property type="evidence" value="ECO:0007669"/>
    <property type="project" value="TreeGrafter"/>
</dbReference>
<evidence type="ECO:0000256" key="3">
    <source>
        <dbReference type="ARBA" id="ARBA00022603"/>
    </source>
</evidence>
<keyword evidence="4" id="KW-0808">Transferase</keyword>
<organism evidence="7 8">
    <name type="scientific">Leptospira terpstrae serovar Hualin str. LT 11-33 = ATCC 700639</name>
    <dbReference type="NCBI Taxonomy" id="1257025"/>
    <lineage>
        <taxon>Bacteria</taxon>
        <taxon>Pseudomonadati</taxon>
        <taxon>Spirochaetota</taxon>
        <taxon>Spirochaetia</taxon>
        <taxon>Leptospirales</taxon>
        <taxon>Leptospiraceae</taxon>
        <taxon>Leptospira</taxon>
    </lineage>
</organism>
<gene>
    <name evidence="7" type="ORF">LEP1GSC203_0313</name>
</gene>
<dbReference type="EC" id="2.1.1.72" evidence="2"/>
<comment type="caution">
    <text evidence="7">The sequence shown here is derived from an EMBL/GenBank/DDBJ whole genome shotgun (WGS) entry which is preliminary data.</text>
</comment>
<comment type="similarity">
    <text evidence="1">Belongs to the N(4)/N(6)-methyltransferase family.</text>
</comment>
<evidence type="ECO:0000256" key="6">
    <source>
        <dbReference type="ARBA" id="ARBA00047942"/>
    </source>
</evidence>
<dbReference type="GO" id="GO:0009007">
    <property type="term" value="F:site-specific DNA-methyltransferase (adenine-specific) activity"/>
    <property type="evidence" value="ECO:0007669"/>
    <property type="project" value="UniProtKB-EC"/>
</dbReference>
<dbReference type="PRINTS" id="PR00505">
    <property type="entry name" value="D12N6MTFRASE"/>
</dbReference>
<evidence type="ECO:0000256" key="1">
    <source>
        <dbReference type="ARBA" id="ARBA00006594"/>
    </source>
</evidence>
<dbReference type="Proteomes" id="UP000012371">
    <property type="component" value="Unassembled WGS sequence"/>
</dbReference>
<sequence length="292" mass="34178">MSRTPLRYPGGKQKITEFIDEIISFNDLNITEYVEPFAGGAGIAIALLLARKVKKIHLNDISLPIYAFWYSILNNTEEFCRKTSRTSLNIEEWKKQREILRNPNSYPLFDLGFATFYLNRCNRSGILSAGVIGGLTQSGVWKLDARFNRFDLIRRIESIALFKNSIKLKNMDAEKYITNYVPKLPKESLIYFDPPYYQKADSLYLNHYLHNDHSRIAKIIQSKVKHPWVVSYDFHKEIKEFYNKRKKILYSLQYHASKSYKGREIFIFSDKLSVPNKSKLEFINSSLNKSMV</sequence>
<evidence type="ECO:0000313" key="8">
    <source>
        <dbReference type="Proteomes" id="UP000012371"/>
    </source>
</evidence>
<dbReference type="InterPro" id="IPR012327">
    <property type="entry name" value="MeTrfase_D12"/>
</dbReference>
<name>N1VQD8_9LEPT</name>
<dbReference type="SUPFAM" id="SSF53335">
    <property type="entry name" value="S-adenosyl-L-methionine-dependent methyltransferases"/>
    <property type="match status" value="1"/>
</dbReference>
<accession>N1VQD8</accession>
<dbReference type="Pfam" id="PF02086">
    <property type="entry name" value="MethyltransfD12"/>
    <property type="match status" value="1"/>
</dbReference>
<keyword evidence="8" id="KW-1185">Reference proteome</keyword>
<dbReference type="GO" id="GO:0006298">
    <property type="term" value="P:mismatch repair"/>
    <property type="evidence" value="ECO:0007669"/>
    <property type="project" value="TreeGrafter"/>
</dbReference>
<dbReference type="EMBL" id="AOGW02000012">
    <property type="protein sequence ID" value="EMY60663.1"/>
    <property type="molecule type" value="Genomic_DNA"/>
</dbReference>
<dbReference type="GO" id="GO:0009307">
    <property type="term" value="P:DNA restriction-modification system"/>
    <property type="evidence" value="ECO:0007669"/>
    <property type="project" value="InterPro"/>
</dbReference>
<dbReference type="PANTHER" id="PTHR30481:SF2">
    <property type="entry name" value="SITE-SPECIFIC DNA-METHYLTRANSFERASE (ADENINE-SPECIFIC)"/>
    <property type="match status" value="1"/>
</dbReference>
<evidence type="ECO:0000313" key="7">
    <source>
        <dbReference type="EMBL" id="EMY60663.1"/>
    </source>
</evidence>